<evidence type="ECO:0000313" key="3">
    <source>
        <dbReference type="Proteomes" id="UP001209878"/>
    </source>
</evidence>
<keyword evidence="3" id="KW-1185">Reference proteome</keyword>
<comment type="caution">
    <text evidence="2">The sequence shown here is derived from an EMBL/GenBank/DDBJ whole genome shotgun (WGS) entry which is preliminary data.</text>
</comment>
<feature type="compositionally biased region" description="Basic and acidic residues" evidence="1">
    <location>
        <begin position="464"/>
        <end position="479"/>
    </location>
</feature>
<sequence>MHIEGGTTNVKPPVDPELESHYNAFIELNSLIRDEWQTSTHDNLGADQPARRPKPYSAGHDVIRRRGFHWMSESGETERSKSAGYIDKFLNYATMNEEPLEYYSIDRKSGIHTPKPLKHDKLGSRFWVGVNGAIKSLKHKVSRRRKIGGSTGDEDTSCEESEGMPPEPGVYERHAVVFRSQHVHEPMPRSLSNGVVADGYRVKSRSNSYRGLLGRNSSKIIHISIDRKTADEELEIEQLSYEKIIDTYRSSGHSEEDKTDSGSAGSVPAFPRVEYEHRELLFGELPDMDSNSKRMSAFERGSTANGWISRPISVPSGRPTTAMSHVSSYDFESEMWTIDGTGCRTPSSAGEQRGFSGRGQRLASVQPTPVKPHKPTAAGASAHPASGTKEYIQFAHKMQVPKDFVPTKSRVQTKPDPPQPRIRSPTLPPADMQIRKGKIMTPPSVVPPPAPPASVRDMMTASPETDKRLPSIPLEEERSPSPPADLPPAVITPDVKYAFNIPTAELVAESETNSLADAEEFAVNVPIETELTDEELVERDIGDMATKLVDDVLSRLCNEGDDTWRSTTFLTADE</sequence>
<dbReference type="AlphaFoldDB" id="A0AAD9KXJ6"/>
<feature type="region of interest" description="Disordered" evidence="1">
    <location>
        <begin position="408"/>
        <end position="487"/>
    </location>
</feature>
<proteinExistence type="predicted"/>
<protein>
    <submittedName>
        <fullName evidence="2">Uncharacterized protein</fullName>
    </submittedName>
</protein>
<dbReference type="Proteomes" id="UP001209878">
    <property type="component" value="Unassembled WGS sequence"/>
</dbReference>
<name>A0AAD9KXJ6_RIDPI</name>
<reference evidence="2" key="1">
    <citation type="journal article" date="2023" name="Mol. Biol. Evol.">
        <title>Third-Generation Sequencing Reveals the Adaptive Role of the Epigenome in Three Deep-Sea Polychaetes.</title>
        <authorList>
            <person name="Perez M."/>
            <person name="Aroh O."/>
            <person name="Sun Y."/>
            <person name="Lan Y."/>
            <person name="Juniper S.K."/>
            <person name="Young C.R."/>
            <person name="Angers B."/>
            <person name="Qian P.Y."/>
        </authorList>
    </citation>
    <scope>NUCLEOTIDE SEQUENCE</scope>
    <source>
        <strain evidence="2">R07B-5</strain>
    </source>
</reference>
<organism evidence="2 3">
    <name type="scientific">Ridgeia piscesae</name>
    <name type="common">Tubeworm</name>
    <dbReference type="NCBI Taxonomy" id="27915"/>
    <lineage>
        <taxon>Eukaryota</taxon>
        <taxon>Metazoa</taxon>
        <taxon>Spiralia</taxon>
        <taxon>Lophotrochozoa</taxon>
        <taxon>Annelida</taxon>
        <taxon>Polychaeta</taxon>
        <taxon>Sedentaria</taxon>
        <taxon>Canalipalpata</taxon>
        <taxon>Sabellida</taxon>
        <taxon>Siboglinidae</taxon>
        <taxon>Ridgeia</taxon>
    </lineage>
</organism>
<evidence type="ECO:0000256" key="1">
    <source>
        <dbReference type="SAM" id="MobiDB-lite"/>
    </source>
</evidence>
<feature type="region of interest" description="Disordered" evidence="1">
    <location>
        <begin position="343"/>
        <end position="385"/>
    </location>
</feature>
<evidence type="ECO:0000313" key="2">
    <source>
        <dbReference type="EMBL" id="KAK2179256.1"/>
    </source>
</evidence>
<feature type="region of interest" description="Disordered" evidence="1">
    <location>
        <begin position="141"/>
        <end position="169"/>
    </location>
</feature>
<gene>
    <name evidence="2" type="ORF">NP493_502g01004</name>
</gene>
<accession>A0AAD9KXJ6</accession>
<feature type="compositionally biased region" description="Acidic residues" evidence="1">
    <location>
        <begin position="152"/>
        <end position="162"/>
    </location>
</feature>
<dbReference type="EMBL" id="JAODUO010000502">
    <property type="protein sequence ID" value="KAK2179256.1"/>
    <property type="molecule type" value="Genomic_DNA"/>
</dbReference>